<dbReference type="RefSeq" id="WP_307486509.1">
    <property type="nucleotide sequence ID" value="NZ_JAUTBF010000001.1"/>
</dbReference>
<name>A0ABU0TYL8_MICTR</name>
<evidence type="ECO:0000256" key="2">
    <source>
        <dbReference type="ARBA" id="ARBA00022737"/>
    </source>
</evidence>
<protein>
    <recommendedName>
        <fullName evidence="3">RCC1-like domain-containing protein</fullName>
    </recommendedName>
</protein>
<dbReference type="Pfam" id="PF25390">
    <property type="entry name" value="WD40_RLD"/>
    <property type="match status" value="1"/>
</dbReference>
<dbReference type="InterPro" id="IPR058923">
    <property type="entry name" value="RCC1-like_dom"/>
</dbReference>
<dbReference type="InterPro" id="IPR013783">
    <property type="entry name" value="Ig-like_fold"/>
</dbReference>
<feature type="domain" description="RCC1-like" evidence="3">
    <location>
        <begin position="132"/>
        <end position="392"/>
    </location>
</feature>
<evidence type="ECO:0000313" key="5">
    <source>
        <dbReference type="Proteomes" id="UP001226691"/>
    </source>
</evidence>
<proteinExistence type="predicted"/>
<dbReference type="PANTHER" id="PTHR45982">
    <property type="entry name" value="REGULATOR OF CHROMOSOME CONDENSATION"/>
    <property type="match status" value="1"/>
</dbReference>
<keyword evidence="2" id="KW-0677">Repeat</keyword>
<dbReference type="PANTHER" id="PTHR45982:SF1">
    <property type="entry name" value="REGULATOR OF CHROMOSOME CONDENSATION"/>
    <property type="match status" value="1"/>
</dbReference>
<sequence>MVAPSTPASSTIAPSSAAAPSLSRRTVVAAGVWGAPAVSLAAAGPAFASASGQSRVTMTGPTGGVSPTGAVPLTVTVTDASGTPMAGETVTLSGPASASFVSTSGVTDGTGRFATSFSLDKPWITPGTTITITAIVAGTSTPQAFTVLGSDVLVSGVNDRGQLGTGSSSVVSTPVQSSTVFPSPVSSVVGGIGFSFALLEDGSVWGAGLNGDGQLGVGDTAVHSTWVKVPLPKTATQIAATDSSGYALLSDGTVYGWGGNDGGRLGTGNTTSSKVPVRVPNVSGITQIAAGGAYLAVLDANKSVWMCGWNVSGELGTGDKNDRYSMTNVSGVSNVDQIAAGYHFMLARVGDKVWSWGANDCGQLGVGDQNGRLSPVQIPGLSGVVSVAASADAGVSRCCRRVRRCRGGVMTRGSSVRAMRRM</sequence>
<dbReference type="PROSITE" id="PS51318">
    <property type="entry name" value="TAT"/>
    <property type="match status" value="1"/>
</dbReference>
<evidence type="ECO:0000313" key="4">
    <source>
        <dbReference type="EMBL" id="MDQ1124756.1"/>
    </source>
</evidence>
<dbReference type="SUPFAM" id="SSF50985">
    <property type="entry name" value="RCC1/BLIP-II"/>
    <property type="match status" value="1"/>
</dbReference>
<keyword evidence="5" id="KW-1185">Reference proteome</keyword>
<organism evidence="4 5">
    <name type="scientific">Microbacterium trichothecenolyticum</name>
    <name type="common">Aureobacterium trichothecenolyticum</name>
    <dbReference type="NCBI Taxonomy" id="69370"/>
    <lineage>
        <taxon>Bacteria</taxon>
        <taxon>Bacillati</taxon>
        <taxon>Actinomycetota</taxon>
        <taxon>Actinomycetes</taxon>
        <taxon>Micrococcales</taxon>
        <taxon>Microbacteriaceae</taxon>
        <taxon>Microbacterium</taxon>
    </lineage>
</organism>
<dbReference type="InterPro" id="IPR051553">
    <property type="entry name" value="Ran_GTPase-activating"/>
</dbReference>
<comment type="caution">
    <text evidence="4">The sequence shown here is derived from an EMBL/GenBank/DDBJ whole genome shotgun (WGS) entry which is preliminary data.</text>
</comment>
<keyword evidence="1" id="KW-0344">Guanine-nucleotide releasing factor</keyword>
<dbReference type="InterPro" id="IPR006311">
    <property type="entry name" value="TAT_signal"/>
</dbReference>
<dbReference type="PROSITE" id="PS50012">
    <property type="entry name" value="RCC1_3"/>
    <property type="match status" value="4"/>
</dbReference>
<dbReference type="InterPro" id="IPR000408">
    <property type="entry name" value="Reg_chr_condens"/>
</dbReference>
<dbReference type="SUPFAM" id="SSF49373">
    <property type="entry name" value="Invasin/intimin cell-adhesion fragments"/>
    <property type="match status" value="1"/>
</dbReference>
<dbReference type="Gene3D" id="2.60.40.10">
    <property type="entry name" value="Immunoglobulins"/>
    <property type="match status" value="1"/>
</dbReference>
<reference evidence="4 5" key="1">
    <citation type="submission" date="2023-07" db="EMBL/GenBank/DDBJ databases">
        <title>Functional and genomic diversity of the sorghum phyllosphere microbiome.</title>
        <authorList>
            <person name="Shade A."/>
        </authorList>
    </citation>
    <scope>NUCLEOTIDE SEQUENCE [LARGE SCALE GENOMIC DNA]</scope>
    <source>
        <strain evidence="4 5">SORGH_AS_1207</strain>
    </source>
</reference>
<dbReference type="InterPro" id="IPR009091">
    <property type="entry name" value="RCC1/BLIP-II"/>
</dbReference>
<gene>
    <name evidence="4" type="ORF">QE412_003329</name>
</gene>
<dbReference type="EMBL" id="JAUTBF010000001">
    <property type="protein sequence ID" value="MDQ1124756.1"/>
    <property type="molecule type" value="Genomic_DNA"/>
</dbReference>
<accession>A0ABU0TYL8</accession>
<evidence type="ECO:0000256" key="1">
    <source>
        <dbReference type="ARBA" id="ARBA00022658"/>
    </source>
</evidence>
<dbReference type="Proteomes" id="UP001226691">
    <property type="component" value="Unassembled WGS sequence"/>
</dbReference>
<dbReference type="Gene3D" id="2.130.10.30">
    <property type="entry name" value="Regulator of chromosome condensation 1/beta-lactamase-inhibitor protein II"/>
    <property type="match status" value="2"/>
</dbReference>
<evidence type="ECO:0000259" key="3">
    <source>
        <dbReference type="Pfam" id="PF25390"/>
    </source>
</evidence>
<dbReference type="InterPro" id="IPR008964">
    <property type="entry name" value="Invasin/intimin_cell_adhesion"/>
</dbReference>